<evidence type="ECO:0008006" key="4">
    <source>
        <dbReference type="Google" id="ProtNLM"/>
    </source>
</evidence>
<keyword evidence="1" id="KW-0472">Membrane</keyword>
<feature type="transmembrane region" description="Helical" evidence="1">
    <location>
        <begin position="39"/>
        <end position="57"/>
    </location>
</feature>
<sequence>MRFIDPDHPFFSRAWVRWTTAVAPLAWAGFELATGNPGWAILFGAAGALAFWQLIIVGPSDK</sequence>
<evidence type="ECO:0000313" key="2">
    <source>
        <dbReference type="EMBL" id="GGO27001.1"/>
    </source>
</evidence>
<comment type="caution">
    <text evidence="2">The sequence shown here is derived from an EMBL/GenBank/DDBJ whole genome shotgun (WGS) entry which is preliminary data.</text>
</comment>
<evidence type="ECO:0000313" key="3">
    <source>
        <dbReference type="Proteomes" id="UP000598196"/>
    </source>
</evidence>
<dbReference type="AlphaFoldDB" id="A0A918DBU6"/>
<evidence type="ECO:0000256" key="1">
    <source>
        <dbReference type="SAM" id="Phobius"/>
    </source>
</evidence>
<reference evidence="2 3" key="1">
    <citation type="journal article" date="2014" name="Int. J. Syst. Evol. Microbiol.">
        <title>Complete genome sequence of Corynebacterium casei LMG S-19264T (=DSM 44701T), isolated from a smear-ripened cheese.</title>
        <authorList>
            <consortium name="US DOE Joint Genome Institute (JGI-PGF)"/>
            <person name="Walter F."/>
            <person name="Albersmeier A."/>
            <person name="Kalinowski J."/>
            <person name="Ruckert C."/>
        </authorList>
    </citation>
    <scope>NUCLEOTIDE SEQUENCE [LARGE SCALE GENOMIC DNA]</scope>
    <source>
        <strain evidence="2 3">CGMCC 1.7029</strain>
    </source>
</reference>
<dbReference type="Proteomes" id="UP000598196">
    <property type="component" value="Unassembled WGS sequence"/>
</dbReference>
<keyword evidence="3" id="KW-1185">Reference proteome</keyword>
<dbReference type="EMBL" id="BMLP01000001">
    <property type="protein sequence ID" value="GGO27001.1"/>
    <property type="molecule type" value="Genomic_DNA"/>
</dbReference>
<dbReference type="OrthoDB" id="7362327at2"/>
<organism evidence="2 3">
    <name type="scientific">Gemmobacter aquaticus</name>
    <dbReference type="NCBI Taxonomy" id="490185"/>
    <lineage>
        <taxon>Bacteria</taxon>
        <taxon>Pseudomonadati</taxon>
        <taxon>Pseudomonadota</taxon>
        <taxon>Alphaproteobacteria</taxon>
        <taxon>Rhodobacterales</taxon>
        <taxon>Paracoccaceae</taxon>
        <taxon>Gemmobacter</taxon>
    </lineage>
</organism>
<dbReference type="RefSeq" id="WP_146285417.1">
    <property type="nucleotide sequence ID" value="NZ_BMLP01000001.1"/>
</dbReference>
<keyword evidence="1" id="KW-0812">Transmembrane</keyword>
<accession>A0A918DBU6</accession>
<gene>
    <name evidence="2" type="ORF">GCM10010991_08260</name>
</gene>
<proteinExistence type="predicted"/>
<keyword evidence="1" id="KW-1133">Transmembrane helix</keyword>
<protein>
    <recommendedName>
        <fullName evidence="4">DUF3329 domain-containing protein</fullName>
    </recommendedName>
</protein>
<name>A0A918DBU6_9RHOB</name>